<dbReference type="AlphaFoldDB" id="A0A1I5G491"/>
<evidence type="ECO:0000313" key="1">
    <source>
        <dbReference type="EMBL" id="SFO30770.1"/>
    </source>
</evidence>
<gene>
    <name evidence="1" type="ORF">SAMN05660359_02533</name>
</gene>
<organism evidence="1 2">
    <name type="scientific">Geodermatophilus obscurus</name>
    <dbReference type="NCBI Taxonomy" id="1861"/>
    <lineage>
        <taxon>Bacteria</taxon>
        <taxon>Bacillati</taxon>
        <taxon>Actinomycetota</taxon>
        <taxon>Actinomycetes</taxon>
        <taxon>Geodermatophilales</taxon>
        <taxon>Geodermatophilaceae</taxon>
        <taxon>Geodermatophilus</taxon>
    </lineage>
</organism>
<sequence>MPSSAPSLPTRLIISGLCALLEALIPPRKRAMCGRTGRSRVSDRDRLEDIAFVLSTDIG</sequence>
<dbReference type="OrthoDB" id="4546548at2"/>
<dbReference type="EMBL" id="FOWE01000006">
    <property type="protein sequence ID" value="SFO30770.1"/>
    <property type="molecule type" value="Genomic_DNA"/>
</dbReference>
<protein>
    <submittedName>
        <fullName evidence="1">Uncharacterized protein</fullName>
    </submittedName>
</protein>
<keyword evidence="2" id="KW-1185">Reference proteome</keyword>
<dbReference type="Proteomes" id="UP000183642">
    <property type="component" value="Unassembled WGS sequence"/>
</dbReference>
<accession>A0A1I5G491</accession>
<reference evidence="2" key="1">
    <citation type="submission" date="2016-10" db="EMBL/GenBank/DDBJ databases">
        <authorList>
            <person name="Varghese N."/>
            <person name="Submissions S."/>
        </authorList>
    </citation>
    <scope>NUCLEOTIDE SEQUENCE [LARGE SCALE GENOMIC DNA]</scope>
    <source>
        <strain evidence="2">DSM 43161</strain>
    </source>
</reference>
<proteinExistence type="predicted"/>
<name>A0A1I5G491_9ACTN</name>
<evidence type="ECO:0000313" key="2">
    <source>
        <dbReference type="Proteomes" id="UP000183642"/>
    </source>
</evidence>